<dbReference type="EMBL" id="UINC01022282">
    <property type="protein sequence ID" value="SVA91576.1"/>
    <property type="molecule type" value="Genomic_DNA"/>
</dbReference>
<gene>
    <name evidence="1" type="ORF">METZ01_LOCUS144430</name>
</gene>
<accession>A0A381ZQR1</accession>
<protein>
    <submittedName>
        <fullName evidence="1">Uncharacterized protein</fullName>
    </submittedName>
</protein>
<reference evidence="1" key="1">
    <citation type="submission" date="2018-05" db="EMBL/GenBank/DDBJ databases">
        <authorList>
            <person name="Lanie J.A."/>
            <person name="Ng W.-L."/>
            <person name="Kazmierczak K.M."/>
            <person name="Andrzejewski T.M."/>
            <person name="Davidsen T.M."/>
            <person name="Wayne K.J."/>
            <person name="Tettelin H."/>
            <person name="Glass J.I."/>
            <person name="Rusch D."/>
            <person name="Podicherti R."/>
            <person name="Tsui H.-C.T."/>
            <person name="Winkler M.E."/>
        </authorList>
    </citation>
    <scope>NUCLEOTIDE SEQUENCE</scope>
</reference>
<name>A0A381ZQR1_9ZZZZ</name>
<proteinExistence type="predicted"/>
<evidence type="ECO:0000313" key="1">
    <source>
        <dbReference type="EMBL" id="SVA91576.1"/>
    </source>
</evidence>
<organism evidence="1">
    <name type="scientific">marine metagenome</name>
    <dbReference type="NCBI Taxonomy" id="408172"/>
    <lineage>
        <taxon>unclassified sequences</taxon>
        <taxon>metagenomes</taxon>
        <taxon>ecological metagenomes</taxon>
    </lineage>
</organism>
<sequence>MSNWYTIISRDVGKIPEAIQHFETELQSARYEIKIKGSVEKQSAELPGVVENRFHQLQEIEAILEYLNIELRRLRSKFFKKYLENYQRALSSRDVEKYVDGEPDVVDYEKIINEFALLRNKWLAVTKGLDQKQWQLTNIVKLRVAGMEDATI</sequence>
<dbReference type="AlphaFoldDB" id="A0A381ZQR1"/>